<evidence type="ECO:0000256" key="6">
    <source>
        <dbReference type="ARBA" id="ARBA00023136"/>
    </source>
</evidence>
<accession>A0ABV2TQ71</accession>
<dbReference type="Pfam" id="PF12801">
    <property type="entry name" value="Fer4_5"/>
    <property type="match status" value="2"/>
</dbReference>
<feature type="transmembrane region" description="Helical" evidence="7">
    <location>
        <begin position="176"/>
        <end position="193"/>
    </location>
</feature>
<keyword evidence="5" id="KW-0411">Iron-sulfur</keyword>
<evidence type="ECO:0000256" key="7">
    <source>
        <dbReference type="SAM" id="Phobius"/>
    </source>
</evidence>
<dbReference type="SUPFAM" id="SSF54862">
    <property type="entry name" value="4Fe-4S ferredoxins"/>
    <property type="match status" value="1"/>
</dbReference>
<dbReference type="InterPro" id="IPR017900">
    <property type="entry name" value="4Fe4S_Fe_S_CS"/>
</dbReference>
<evidence type="ECO:0000256" key="3">
    <source>
        <dbReference type="ARBA" id="ARBA00022723"/>
    </source>
</evidence>
<feature type="transmembrane region" description="Helical" evidence="7">
    <location>
        <begin position="76"/>
        <end position="103"/>
    </location>
</feature>
<keyword evidence="4" id="KW-0408">Iron</keyword>
<evidence type="ECO:0000256" key="5">
    <source>
        <dbReference type="ARBA" id="ARBA00023014"/>
    </source>
</evidence>
<organism evidence="9 10">
    <name type="scientific">Uliginosibacterium flavum</name>
    <dbReference type="NCBI Taxonomy" id="1396831"/>
    <lineage>
        <taxon>Bacteria</taxon>
        <taxon>Pseudomonadati</taxon>
        <taxon>Pseudomonadota</taxon>
        <taxon>Betaproteobacteria</taxon>
        <taxon>Rhodocyclales</taxon>
        <taxon>Zoogloeaceae</taxon>
        <taxon>Uliginosibacterium</taxon>
    </lineage>
</organism>
<reference evidence="9 10" key="1">
    <citation type="submission" date="2024-07" db="EMBL/GenBank/DDBJ databases">
        <title>Uliginosibacterium flavum JJ3220;KACC:17644.</title>
        <authorList>
            <person name="Kim M.K."/>
        </authorList>
    </citation>
    <scope>NUCLEOTIDE SEQUENCE [LARGE SCALE GENOMIC DNA]</scope>
    <source>
        <strain evidence="9 10">KACC:17644</strain>
    </source>
</reference>
<dbReference type="PANTHER" id="PTHR30224:SF4">
    <property type="entry name" value="ELECTRON TRANSPORT PROTEIN YCCM-RELATED"/>
    <property type="match status" value="1"/>
</dbReference>
<keyword evidence="7" id="KW-0812">Transmembrane</keyword>
<feature type="transmembrane region" description="Helical" evidence="7">
    <location>
        <begin position="12"/>
        <end position="31"/>
    </location>
</feature>
<dbReference type="EMBL" id="JBEWZI010000020">
    <property type="protein sequence ID" value="MET7015678.1"/>
    <property type="molecule type" value="Genomic_DNA"/>
</dbReference>
<dbReference type="InterPro" id="IPR017896">
    <property type="entry name" value="4Fe4S_Fe-S-bd"/>
</dbReference>
<evidence type="ECO:0000256" key="4">
    <source>
        <dbReference type="ARBA" id="ARBA00023004"/>
    </source>
</evidence>
<evidence type="ECO:0000313" key="10">
    <source>
        <dbReference type="Proteomes" id="UP001549691"/>
    </source>
</evidence>
<dbReference type="Proteomes" id="UP001549691">
    <property type="component" value="Unassembled WGS sequence"/>
</dbReference>
<evidence type="ECO:0000259" key="8">
    <source>
        <dbReference type="PROSITE" id="PS51379"/>
    </source>
</evidence>
<proteinExistence type="predicted"/>
<feature type="domain" description="4Fe-4S ferredoxin-type" evidence="8">
    <location>
        <begin position="217"/>
        <end position="240"/>
    </location>
</feature>
<dbReference type="PANTHER" id="PTHR30224">
    <property type="entry name" value="ELECTRON TRANSPORT PROTEIN"/>
    <property type="match status" value="1"/>
</dbReference>
<comment type="subcellular location">
    <subcellularLocation>
        <location evidence="1">Cell membrane</location>
    </subcellularLocation>
</comment>
<evidence type="ECO:0000256" key="1">
    <source>
        <dbReference type="ARBA" id="ARBA00004236"/>
    </source>
</evidence>
<dbReference type="RefSeq" id="WP_354602137.1">
    <property type="nucleotide sequence ID" value="NZ_JBEWZI010000020.1"/>
</dbReference>
<keyword evidence="6 7" id="KW-0472">Membrane</keyword>
<feature type="transmembrane region" description="Helical" evidence="7">
    <location>
        <begin position="135"/>
        <end position="156"/>
    </location>
</feature>
<dbReference type="Gene3D" id="3.30.70.20">
    <property type="match status" value="1"/>
</dbReference>
<dbReference type="PROSITE" id="PS00198">
    <property type="entry name" value="4FE4S_FER_1"/>
    <property type="match status" value="1"/>
</dbReference>
<keyword evidence="3" id="KW-0479">Metal-binding</keyword>
<keyword evidence="2" id="KW-1003">Cell membrane</keyword>
<evidence type="ECO:0000256" key="2">
    <source>
        <dbReference type="ARBA" id="ARBA00022475"/>
    </source>
</evidence>
<dbReference type="InterPro" id="IPR052378">
    <property type="entry name" value="NosR_regulator"/>
</dbReference>
<protein>
    <submittedName>
        <fullName evidence="9">4Fe-4S binding protein</fullName>
    </submittedName>
</protein>
<comment type="caution">
    <text evidence="9">The sequence shown here is derived from an EMBL/GenBank/DDBJ whole genome shotgun (WGS) entry which is preliminary data.</text>
</comment>
<gene>
    <name evidence="9" type="ORF">ABXR19_15920</name>
</gene>
<feature type="transmembrane region" description="Helical" evidence="7">
    <location>
        <begin position="291"/>
        <end position="313"/>
    </location>
</feature>
<keyword evidence="7" id="KW-1133">Transmembrane helix</keyword>
<keyword evidence="10" id="KW-1185">Reference proteome</keyword>
<sequence>MKKNHQHSPYVQPARLIVQLAFLAFATFAAWRHQVLGGGPNGSASVDALCPFGGLEALFKFVSTGEFIQRLNTSDFVLLGGTIALALIVGRYFCAWICPLGTLQELARKIGQKFFRKVQITLPAMIDQPLRWLKYVVLAWALYFTWKTGTLIIRPYDPWAAYAHGFAGWDEVWKEFSVGASILIGSLVIGVFVDRVFCKYLCPLGAFLGITSKLGLFSIKRNCDGCLSCNKCEKTCPVGIKIESMPVVRSAECIGCLTCTTTCPTGKKGSTDEGKTFLLPAIAGRQVKPALIGWLGLAIFLGMIGTAQITGYWRTQPASITAAVTTAGVLDAQAIRGYMTLEEVSKTYGLELDKLYKELGLSEQKVPASSKCKEIGKLLGLSEAEFDTQKVRDAVAKLQSSGK</sequence>
<dbReference type="PROSITE" id="PS51379">
    <property type="entry name" value="4FE4S_FER_2"/>
    <property type="match status" value="2"/>
</dbReference>
<feature type="domain" description="4Fe-4S ferredoxin-type" evidence="8">
    <location>
        <begin position="244"/>
        <end position="273"/>
    </location>
</feature>
<evidence type="ECO:0000313" key="9">
    <source>
        <dbReference type="EMBL" id="MET7015678.1"/>
    </source>
</evidence>
<name>A0ABV2TQ71_9RHOO</name>